<dbReference type="KEGG" id="spol:FH971_07125"/>
<name>A0A4Y5YDJ3_9GAMM</name>
<gene>
    <name evidence="6" type="ORF">FH971_07125</name>
</gene>
<feature type="domain" description="Methyl-accepting transducer" evidence="5">
    <location>
        <begin position="71"/>
        <end position="307"/>
    </location>
</feature>
<reference evidence="6 7" key="1">
    <citation type="submission" date="2019-06" db="EMBL/GenBank/DDBJ databases">
        <title>The genome of Shewanella sp. SM1901.</title>
        <authorList>
            <person name="Cha Q."/>
        </authorList>
    </citation>
    <scope>NUCLEOTIDE SEQUENCE [LARGE SCALE GENOMIC DNA]</scope>
    <source>
        <strain evidence="6 7">SM1901</strain>
    </source>
</reference>
<dbReference type="GO" id="GO:0016020">
    <property type="term" value="C:membrane"/>
    <property type="evidence" value="ECO:0007669"/>
    <property type="project" value="UniProtKB-SubCell"/>
</dbReference>
<dbReference type="GO" id="GO:0006935">
    <property type="term" value="P:chemotaxis"/>
    <property type="evidence" value="ECO:0007669"/>
    <property type="project" value="UniProtKB-ARBA"/>
</dbReference>
<dbReference type="RefSeq" id="WP_140233834.1">
    <property type="nucleotide sequence ID" value="NZ_CP041036.1"/>
</dbReference>
<proteinExistence type="predicted"/>
<dbReference type="EMBL" id="CP041036">
    <property type="protein sequence ID" value="QDE30754.1"/>
    <property type="molecule type" value="Genomic_DNA"/>
</dbReference>
<keyword evidence="4" id="KW-1133">Transmembrane helix</keyword>
<dbReference type="InterPro" id="IPR004089">
    <property type="entry name" value="MCPsignal_dom"/>
</dbReference>
<keyword evidence="4" id="KW-0812">Transmembrane</keyword>
<dbReference type="Proteomes" id="UP000319809">
    <property type="component" value="Chromosome"/>
</dbReference>
<organism evidence="6 7">
    <name type="scientific">Shewanella polaris</name>
    <dbReference type="NCBI Taxonomy" id="2588449"/>
    <lineage>
        <taxon>Bacteria</taxon>
        <taxon>Pseudomonadati</taxon>
        <taxon>Pseudomonadota</taxon>
        <taxon>Gammaproteobacteria</taxon>
        <taxon>Alteromonadales</taxon>
        <taxon>Shewanellaceae</taxon>
        <taxon>Shewanella</taxon>
    </lineage>
</organism>
<dbReference type="AlphaFoldDB" id="A0A4Y5YDJ3"/>
<accession>A0A4Y5YDJ3</accession>
<keyword evidence="2 3" id="KW-0807">Transducer</keyword>
<dbReference type="SMART" id="SM00283">
    <property type="entry name" value="MA"/>
    <property type="match status" value="1"/>
</dbReference>
<evidence type="ECO:0000256" key="4">
    <source>
        <dbReference type="SAM" id="Phobius"/>
    </source>
</evidence>
<evidence type="ECO:0000256" key="1">
    <source>
        <dbReference type="ARBA" id="ARBA00004370"/>
    </source>
</evidence>
<dbReference type="SUPFAM" id="SSF58104">
    <property type="entry name" value="Methyl-accepting chemotaxis protein (MCP) signaling domain"/>
    <property type="match status" value="1"/>
</dbReference>
<evidence type="ECO:0000256" key="2">
    <source>
        <dbReference type="ARBA" id="ARBA00023224"/>
    </source>
</evidence>
<evidence type="ECO:0000313" key="6">
    <source>
        <dbReference type="EMBL" id="QDE30754.1"/>
    </source>
</evidence>
<evidence type="ECO:0000259" key="5">
    <source>
        <dbReference type="PROSITE" id="PS50111"/>
    </source>
</evidence>
<dbReference type="PANTHER" id="PTHR32089">
    <property type="entry name" value="METHYL-ACCEPTING CHEMOTAXIS PROTEIN MCPB"/>
    <property type="match status" value="1"/>
</dbReference>
<keyword evidence="7" id="KW-1185">Reference proteome</keyword>
<dbReference type="GO" id="GO:0007165">
    <property type="term" value="P:signal transduction"/>
    <property type="evidence" value="ECO:0007669"/>
    <property type="project" value="UniProtKB-KW"/>
</dbReference>
<evidence type="ECO:0000256" key="3">
    <source>
        <dbReference type="PROSITE-ProRule" id="PRU00284"/>
    </source>
</evidence>
<comment type="subcellular location">
    <subcellularLocation>
        <location evidence="1">Membrane</location>
    </subcellularLocation>
</comment>
<dbReference type="Gene3D" id="1.10.287.950">
    <property type="entry name" value="Methyl-accepting chemotaxis protein"/>
    <property type="match status" value="1"/>
</dbReference>
<dbReference type="PROSITE" id="PS50111">
    <property type="entry name" value="CHEMOTAXIS_TRANSDUC_2"/>
    <property type="match status" value="1"/>
</dbReference>
<protein>
    <submittedName>
        <fullName evidence="6">Chemotaxis protein</fullName>
    </submittedName>
</protein>
<feature type="transmembrane region" description="Helical" evidence="4">
    <location>
        <begin position="7"/>
        <end position="23"/>
    </location>
</feature>
<evidence type="ECO:0000313" key="7">
    <source>
        <dbReference type="Proteomes" id="UP000319809"/>
    </source>
</evidence>
<keyword evidence="4" id="KW-0472">Membrane</keyword>
<sequence length="515" mass="56280">MLNKMSLINGLVIFAIALLLSYLTLPNWLFAFFIAVASVVTLRFTQYQEINTEALDVPKQNEQDANAISNSATRIAIGGAEVSFFIENLAHAMGLQVQHVREISERAGNLEQGAQQLLGQSSKVRILVEEANTQASSYASEIKQVDEQQSSLSTEIESTAGLLIELKNKANAISSITDTINKLSDQTNLLALNAAIEAARAGEQGRGFAVVADEVRNLAHKTAEATQGIELLLTEIGENSIHSVEAMQRVSDMGGKLSKRMNEIYILTKASQESMASAASEMLQMDQTVGFTVENTNGIGANIEGIGASILKVDTDLIEASDRVLELSGFAEQIFRHLQHFELSDKHSVIANVALNAAAEIGTVFEKAIINGSLTQAQLFDSNYQPIPKTDPQKFTTGFDRFTDSNLPSIQEAILKNHSDIIYAGAVDVRGYFPTHNLKFTKALTGDREQDLAGNRTKRIFDDPTGKRCGSNTESFLLQTYKRDTGEVMHDLSAPIYVNGKHWGGFRIGYKAEEQ</sequence>
<dbReference type="PANTHER" id="PTHR32089:SF112">
    <property type="entry name" value="LYSOZYME-LIKE PROTEIN-RELATED"/>
    <property type="match status" value="1"/>
</dbReference>
<dbReference type="Pfam" id="PF00015">
    <property type="entry name" value="MCPsignal"/>
    <property type="match status" value="1"/>
</dbReference>